<gene>
    <name evidence="2" type="ORF">LIER_38160</name>
</gene>
<dbReference type="Proteomes" id="UP001454036">
    <property type="component" value="Unassembled WGS sequence"/>
</dbReference>
<comment type="caution">
    <text evidence="2">The sequence shown here is derived from an EMBL/GenBank/DDBJ whole genome shotgun (WGS) entry which is preliminary data.</text>
</comment>
<feature type="compositionally biased region" description="Basic and acidic residues" evidence="1">
    <location>
        <begin position="12"/>
        <end position="23"/>
    </location>
</feature>
<evidence type="ECO:0000256" key="1">
    <source>
        <dbReference type="SAM" id="MobiDB-lite"/>
    </source>
</evidence>
<organism evidence="2 3">
    <name type="scientific">Lithospermum erythrorhizon</name>
    <name type="common">Purple gromwell</name>
    <name type="synonym">Lithospermum officinale var. erythrorhizon</name>
    <dbReference type="NCBI Taxonomy" id="34254"/>
    <lineage>
        <taxon>Eukaryota</taxon>
        <taxon>Viridiplantae</taxon>
        <taxon>Streptophyta</taxon>
        <taxon>Embryophyta</taxon>
        <taxon>Tracheophyta</taxon>
        <taxon>Spermatophyta</taxon>
        <taxon>Magnoliopsida</taxon>
        <taxon>eudicotyledons</taxon>
        <taxon>Gunneridae</taxon>
        <taxon>Pentapetalae</taxon>
        <taxon>asterids</taxon>
        <taxon>lamiids</taxon>
        <taxon>Boraginales</taxon>
        <taxon>Boraginaceae</taxon>
        <taxon>Boraginoideae</taxon>
        <taxon>Lithospermeae</taxon>
        <taxon>Lithospermum</taxon>
    </lineage>
</organism>
<evidence type="ECO:0000313" key="3">
    <source>
        <dbReference type="Proteomes" id="UP001454036"/>
    </source>
</evidence>
<evidence type="ECO:0000313" key="2">
    <source>
        <dbReference type="EMBL" id="GAA0155830.1"/>
    </source>
</evidence>
<dbReference type="AlphaFoldDB" id="A0AAV3PVZ3"/>
<name>A0AAV3PVZ3_LITER</name>
<sequence>MVKTRGGTSRTSKKDRGRQDSKFSRPIGVNEKGEPVPLHSIPPSPDQQKEALTKKPEVLLLSWKDNIVSKKQTSKPKVNSQVKHSNIDRGMGMHVRPTDDNCVINRHYGRKNKGITGLTLKLAAIIKTLTGNALSVWPTKGQLLASSLSLSILFHQHPEILKPGDGLGEDVKPLTITDKLISGKRVVDVEIK</sequence>
<keyword evidence="3" id="KW-1185">Reference proteome</keyword>
<feature type="region of interest" description="Disordered" evidence="1">
    <location>
        <begin position="1"/>
        <end position="51"/>
    </location>
</feature>
<protein>
    <submittedName>
        <fullName evidence="2">Uncharacterized protein</fullName>
    </submittedName>
</protein>
<reference evidence="2 3" key="1">
    <citation type="submission" date="2024-01" db="EMBL/GenBank/DDBJ databases">
        <title>The complete chloroplast genome sequence of Lithospermum erythrorhizon: insights into the phylogenetic relationship among Boraginaceae species and the maternal lineages of purple gromwells.</title>
        <authorList>
            <person name="Okada T."/>
            <person name="Watanabe K."/>
        </authorList>
    </citation>
    <scope>NUCLEOTIDE SEQUENCE [LARGE SCALE GENOMIC DNA]</scope>
</reference>
<accession>A0AAV3PVZ3</accession>
<dbReference type="EMBL" id="BAABME010019037">
    <property type="protein sequence ID" value="GAA0155830.1"/>
    <property type="molecule type" value="Genomic_DNA"/>
</dbReference>
<feature type="compositionally biased region" description="Polar residues" evidence="1">
    <location>
        <begin position="1"/>
        <end position="10"/>
    </location>
</feature>
<proteinExistence type="predicted"/>